<keyword evidence="9 11" id="KW-0012">Acyltransferase</keyword>
<evidence type="ECO:0000259" key="14">
    <source>
        <dbReference type="PROSITE" id="PS51826"/>
    </source>
</evidence>
<evidence type="ECO:0000256" key="1">
    <source>
        <dbReference type="ARBA" id="ARBA00004052"/>
    </source>
</evidence>
<dbReference type="GO" id="GO:0045252">
    <property type="term" value="C:oxoglutarate dehydrogenase complex"/>
    <property type="evidence" value="ECO:0007669"/>
    <property type="project" value="UniProtKB-UniRule"/>
</dbReference>
<dbReference type="InterPro" id="IPR006255">
    <property type="entry name" value="SucB"/>
</dbReference>
<dbReference type="PROSITE" id="PS50968">
    <property type="entry name" value="BIOTINYL_LIPOYL"/>
    <property type="match status" value="1"/>
</dbReference>
<feature type="domain" description="Peripheral subunit-binding (PSBD)" evidence="14">
    <location>
        <begin position="133"/>
        <end position="168"/>
    </location>
</feature>
<evidence type="ECO:0000256" key="9">
    <source>
        <dbReference type="ARBA" id="ARBA00023315"/>
    </source>
</evidence>
<dbReference type="InterPro" id="IPR003016">
    <property type="entry name" value="2-oxoA_DH_lipoyl-BS"/>
</dbReference>
<evidence type="ECO:0000259" key="13">
    <source>
        <dbReference type="PROSITE" id="PS50968"/>
    </source>
</evidence>
<evidence type="ECO:0000256" key="6">
    <source>
        <dbReference type="ARBA" id="ARBA00022532"/>
    </source>
</evidence>
<organism evidence="15 16">
    <name type="scientific">Posidoniimonas corsicana</name>
    <dbReference type="NCBI Taxonomy" id="1938618"/>
    <lineage>
        <taxon>Bacteria</taxon>
        <taxon>Pseudomonadati</taxon>
        <taxon>Planctomycetota</taxon>
        <taxon>Planctomycetia</taxon>
        <taxon>Pirellulales</taxon>
        <taxon>Lacipirellulaceae</taxon>
        <taxon>Posidoniimonas</taxon>
    </lineage>
</organism>
<comment type="caution">
    <text evidence="15">The sequence shown here is derived from an EMBL/GenBank/DDBJ whole genome shotgun (WGS) entry which is preliminary data.</text>
</comment>
<feature type="region of interest" description="Disordered" evidence="12">
    <location>
        <begin position="67"/>
        <end position="157"/>
    </location>
</feature>
<dbReference type="InterPro" id="IPR000089">
    <property type="entry name" value="Biotin_lipoyl"/>
</dbReference>
<comment type="catalytic activity">
    <reaction evidence="10 11">
        <text>N(6)-[(R)-dihydrolipoyl]-L-lysyl-[protein] + succinyl-CoA = N(6)-[(R)-S(8)-succinyldihydrolipoyl]-L-lysyl-[protein] + CoA</text>
        <dbReference type="Rhea" id="RHEA:15213"/>
        <dbReference type="Rhea" id="RHEA-COMP:10475"/>
        <dbReference type="Rhea" id="RHEA-COMP:20092"/>
        <dbReference type="ChEBI" id="CHEBI:57287"/>
        <dbReference type="ChEBI" id="CHEBI:57292"/>
        <dbReference type="ChEBI" id="CHEBI:83100"/>
        <dbReference type="ChEBI" id="CHEBI:83120"/>
        <dbReference type="EC" id="2.3.1.61"/>
    </reaction>
</comment>
<comment type="cofactor">
    <cofactor evidence="11">
        <name>(R)-lipoate</name>
        <dbReference type="ChEBI" id="CHEBI:83088"/>
    </cofactor>
    <text evidence="11">Binds 1 lipoyl cofactor covalently.</text>
</comment>
<dbReference type="Pfam" id="PF00364">
    <property type="entry name" value="Biotin_lipoyl"/>
    <property type="match status" value="1"/>
</dbReference>
<evidence type="ECO:0000256" key="3">
    <source>
        <dbReference type="ARBA" id="ARBA00007317"/>
    </source>
</evidence>
<dbReference type="SUPFAM" id="SSF51230">
    <property type="entry name" value="Single hybrid motif"/>
    <property type="match status" value="1"/>
</dbReference>
<dbReference type="EC" id="2.3.1.61" evidence="4 11"/>
<keyword evidence="7 11" id="KW-0808">Transferase</keyword>
<dbReference type="PROSITE" id="PS51826">
    <property type="entry name" value="PSBD"/>
    <property type="match status" value="1"/>
</dbReference>
<evidence type="ECO:0000256" key="11">
    <source>
        <dbReference type="RuleBase" id="RU361138"/>
    </source>
</evidence>
<feature type="compositionally biased region" description="Basic and acidic residues" evidence="12">
    <location>
        <begin position="138"/>
        <end position="148"/>
    </location>
</feature>
<dbReference type="InterPro" id="IPR023213">
    <property type="entry name" value="CAT-like_dom_sf"/>
</dbReference>
<dbReference type="PROSITE" id="PS00189">
    <property type="entry name" value="LIPOYL"/>
    <property type="match status" value="1"/>
</dbReference>
<dbReference type="RefSeq" id="WP_146561940.1">
    <property type="nucleotide sequence ID" value="NZ_SIHJ01000001.1"/>
</dbReference>
<evidence type="ECO:0000313" key="15">
    <source>
        <dbReference type="EMBL" id="TWT35629.1"/>
    </source>
</evidence>
<comment type="pathway">
    <text evidence="2 11">Amino-acid degradation; L-lysine degradation via saccharopine pathway; glutaryl-CoA from L-lysine: step 6/6.</text>
</comment>
<dbReference type="NCBIfam" id="NF004309">
    <property type="entry name" value="PRK05704.1"/>
    <property type="match status" value="1"/>
</dbReference>
<dbReference type="SUPFAM" id="SSF47005">
    <property type="entry name" value="Peripheral subunit-binding domain of 2-oxo acid dehydrogenase complex"/>
    <property type="match status" value="1"/>
</dbReference>
<dbReference type="InterPro" id="IPR001078">
    <property type="entry name" value="2-oxoacid_DH_actylTfrase"/>
</dbReference>
<evidence type="ECO:0000256" key="12">
    <source>
        <dbReference type="SAM" id="MobiDB-lite"/>
    </source>
</evidence>
<dbReference type="OrthoDB" id="9805770at2"/>
<evidence type="ECO:0000256" key="4">
    <source>
        <dbReference type="ARBA" id="ARBA00012945"/>
    </source>
</evidence>
<evidence type="ECO:0000256" key="10">
    <source>
        <dbReference type="ARBA" id="ARBA00052761"/>
    </source>
</evidence>
<name>A0A5C5VCP8_9BACT</name>
<keyword evidence="8 11" id="KW-0450">Lipoyl</keyword>
<dbReference type="PANTHER" id="PTHR43416">
    <property type="entry name" value="DIHYDROLIPOYLLYSINE-RESIDUE SUCCINYLTRANSFERASE COMPONENT OF 2-OXOGLUTARATE DEHYDROGENASE COMPLEX, MITOCHONDRIAL-RELATED"/>
    <property type="match status" value="1"/>
</dbReference>
<feature type="compositionally biased region" description="Low complexity" evidence="12">
    <location>
        <begin position="67"/>
        <end position="76"/>
    </location>
</feature>
<dbReference type="GO" id="GO:0004149">
    <property type="term" value="F:dihydrolipoyllysine-residue succinyltransferase activity"/>
    <property type="evidence" value="ECO:0007669"/>
    <property type="project" value="UniProtKB-UniRule"/>
</dbReference>
<proteinExistence type="inferred from homology"/>
<evidence type="ECO:0000313" key="16">
    <source>
        <dbReference type="Proteomes" id="UP000316714"/>
    </source>
</evidence>
<evidence type="ECO:0000256" key="5">
    <source>
        <dbReference type="ARBA" id="ARBA00019511"/>
    </source>
</evidence>
<dbReference type="CDD" id="cd06849">
    <property type="entry name" value="lipoyl_domain"/>
    <property type="match status" value="1"/>
</dbReference>
<feature type="region of interest" description="Disordered" evidence="12">
    <location>
        <begin position="171"/>
        <end position="195"/>
    </location>
</feature>
<dbReference type="Gene3D" id="2.40.50.100">
    <property type="match status" value="1"/>
</dbReference>
<feature type="compositionally biased region" description="Low complexity" evidence="12">
    <location>
        <begin position="114"/>
        <end position="127"/>
    </location>
</feature>
<evidence type="ECO:0000256" key="2">
    <source>
        <dbReference type="ARBA" id="ARBA00005145"/>
    </source>
</evidence>
<dbReference type="Proteomes" id="UP000316714">
    <property type="component" value="Unassembled WGS sequence"/>
</dbReference>
<dbReference type="PANTHER" id="PTHR43416:SF5">
    <property type="entry name" value="DIHYDROLIPOYLLYSINE-RESIDUE SUCCINYLTRANSFERASE COMPONENT OF 2-OXOGLUTARATE DEHYDROGENASE COMPLEX, MITOCHONDRIAL"/>
    <property type="match status" value="1"/>
</dbReference>
<dbReference type="AlphaFoldDB" id="A0A5C5VCP8"/>
<evidence type="ECO:0000256" key="8">
    <source>
        <dbReference type="ARBA" id="ARBA00022823"/>
    </source>
</evidence>
<sequence length="429" mass="47224">MSIELRIPEVGESIREVQIGAWLHKEGDSVQADEGLVELESEKASLELPAPRAGVLTKILKQEGESVGVGEVVGYLEEGREDGDSEQGPSATEGEERDDREAAPANHETEKGEGPSAEAPAPPSKEGATAKAFATPSARRELRRHGLELEDIEASGPRIRGEDVRQWVKEHENHRPAGDDRPRNPPGPEDHRPLQQAAREELVRMSPIRRRIADRLVQAQHQAALLTTFNEIDMSAVKDLRKAHGERFQHKHGVKLGYMSFFVKALVDALKLIPELNAEIRGDEIAYRNYHHIGVAIGGEKGLVVPVIRHAERLSFAQIEHAIGDFANRANSGDLSPDELTGGTFTISNGGVYGSLLSTPIVNPPQSGVLGMHAIEDRPIARNGEVIIRPMMYVALTYDHRIVDGRESVTFLRRIKEAIEDPARMLIEV</sequence>
<dbReference type="Gene3D" id="4.10.320.10">
    <property type="entry name" value="E3-binding domain"/>
    <property type="match status" value="1"/>
</dbReference>
<dbReference type="UniPathway" id="UPA00868">
    <property type="reaction ID" value="UER00840"/>
</dbReference>
<dbReference type="Gene3D" id="3.30.559.10">
    <property type="entry name" value="Chloramphenicol acetyltransferase-like domain"/>
    <property type="match status" value="1"/>
</dbReference>
<dbReference type="GO" id="GO:0005829">
    <property type="term" value="C:cytosol"/>
    <property type="evidence" value="ECO:0007669"/>
    <property type="project" value="TreeGrafter"/>
</dbReference>
<reference evidence="15 16" key="1">
    <citation type="submission" date="2019-02" db="EMBL/GenBank/DDBJ databases">
        <title>Deep-cultivation of Planctomycetes and their phenomic and genomic characterization uncovers novel biology.</title>
        <authorList>
            <person name="Wiegand S."/>
            <person name="Jogler M."/>
            <person name="Boedeker C."/>
            <person name="Pinto D."/>
            <person name="Vollmers J."/>
            <person name="Rivas-Marin E."/>
            <person name="Kohn T."/>
            <person name="Peeters S.H."/>
            <person name="Heuer A."/>
            <person name="Rast P."/>
            <person name="Oberbeckmann S."/>
            <person name="Bunk B."/>
            <person name="Jeske O."/>
            <person name="Meyerdierks A."/>
            <person name="Storesund J.E."/>
            <person name="Kallscheuer N."/>
            <person name="Luecker S."/>
            <person name="Lage O.M."/>
            <person name="Pohl T."/>
            <person name="Merkel B.J."/>
            <person name="Hornburger P."/>
            <person name="Mueller R.-W."/>
            <person name="Bruemmer F."/>
            <person name="Labrenz M."/>
            <person name="Spormann A.M."/>
            <person name="Op Den Camp H."/>
            <person name="Overmann J."/>
            <person name="Amann R."/>
            <person name="Jetten M.S.M."/>
            <person name="Mascher T."/>
            <person name="Medema M.H."/>
            <person name="Devos D.P."/>
            <person name="Kaster A.-K."/>
            <person name="Ovreas L."/>
            <person name="Rohde M."/>
            <person name="Galperin M.Y."/>
            <person name="Jogler C."/>
        </authorList>
    </citation>
    <scope>NUCLEOTIDE SEQUENCE [LARGE SCALE GENOMIC DNA]</scope>
    <source>
        <strain evidence="15 16">KOR34</strain>
    </source>
</reference>
<comment type="similarity">
    <text evidence="3 11">Belongs to the 2-oxoacid dehydrogenase family.</text>
</comment>
<evidence type="ECO:0000256" key="7">
    <source>
        <dbReference type="ARBA" id="ARBA00022679"/>
    </source>
</evidence>
<dbReference type="Pfam" id="PF02817">
    <property type="entry name" value="E3_binding"/>
    <property type="match status" value="1"/>
</dbReference>
<dbReference type="Pfam" id="PF00198">
    <property type="entry name" value="2-oxoacid_dh"/>
    <property type="match status" value="1"/>
</dbReference>
<feature type="domain" description="Lipoyl-binding" evidence="13">
    <location>
        <begin position="2"/>
        <end position="77"/>
    </location>
</feature>
<dbReference type="InterPro" id="IPR050537">
    <property type="entry name" value="2-oxoacid_dehydrogenase"/>
</dbReference>
<keyword evidence="16" id="KW-1185">Reference proteome</keyword>
<comment type="function">
    <text evidence="1 11">E2 component of the 2-oxoglutarate dehydrogenase (OGDH) complex which catalyzes the second step in the conversion of 2-oxoglutarate to succinyl-CoA and CO(2).</text>
</comment>
<keyword evidence="6 11" id="KW-0816">Tricarboxylic acid cycle</keyword>
<dbReference type="InterPro" id="IPR004167">
    <property type="entry name" value="PSBD"/>
</dbReference>
<feature type="compositionally biased region" description="Basic and acidic residues" evidence="12">
    <location>
        <begin position="97"/>
        <end position="113"/>
    </location>
</feature>
<dbReference type="GO" id="GO:0006099">
    <property type="term" value="P:tricarboxylic acid cycle"/>
    <property type="evidence" value="ECO:0007669"/>
    <property type="project" value="UniProtKB-UniRule"/>
</dbReference>
<dbReference type="GO" id="GO:0033512">
    <property type="term" value="P:L-lysine catabolic process to acetyl-CoA via saccharopine"/>
    <property type="evidence" value="ECO:0007669"/>
    <property type="project" value="UniProtKB-UniRule"/>
</dbReference>
<dbReference type="InterPro" id="IPR011053">
    <property type="entry name" value="Single_hybrid_motif"/>
</dbReference>
<dbReference type="NCBIfam" id="TIGR01347">
    <property type="entry name" value="sucB"/>
    <property type="match status" value="1"/>
</dbReference>
<dbReference type="InterPro" id="IPR036625">
    <property type="entry name" value="E3-bd_dom_sf"/>
</dbReference>
<gene>
    <name evidence="15" type="primary">sucB</name>
    <name evidence="15" type="ORF">KOR34_05230</name>
</gene>
<accession>A0A5C5VCP8</accession>
<protein>
    <recommendedName>
        <fullName evidence="5 11">Dihydrolipoyllysine-residue succinyltransferase component of 2-oxoglutarate dehydrogenase complex</fullName>
        <ecNumber evidence="4 11">2.3.1.61</ecNumber>
    </recommendedName>
    <alternativeName>
        <fullName evidence="11">2-oxoglutarate dehydrogenase complex component E2</fullName>
    </alternativeName>
</protein>
<dbReference type="SUPFAM" id="SSF52777">
    <property type="entry name" value="CoA-dependent acyltransferases"/>
    <property type="match status" value="1"/>
</dbReference>
<dbReference type="EMBL" id="SIHJ01000001">
    <property type="protein sequence ID" value="TWT35629.1"/>
    <property type="molecule type" value="Genomic_DNA"/>
</dbReference>